<keyword evidence="2" id="KW-1185">Reference proteome</keyword>
<evidence type="ECO:0000313" key="1">
    <source>
        <dbReference type="EMBL" id="KAB2339665.1"/>
    </source>
</evidence>
<accession>A0A6H9YGU5</accession>
<dbReference type="EMBL" id="WBMT01000034">
    <property type="protein sequence ID" value="KAB2339665.1"/>
    <property type="molecule type" value="Genomic_DNA"/>
</dbReference>
<name>A0A6H9YGU5_9ACTN</name>
<dbReference type="RefSeq" id="WP_151570708.1">
    <property type="nucleotide sequence ID" value="NZ_WBMT01000034.1"/>
</dbReference>
<organism evidence="1 2">
    <name type="scientific">Actinomadura rudentiformis</name>
    <dbReference type="NCBI Taxonomy" id="359158"/>
    <lineage>
        <taxon>Bacteria</taxon>
        <taxon>Bacillati</taxon>
        <taxon>Actinomycetota</taxon>
        <taxon>Actinomycetes</taxon>
        <taxon>Streptosporangiales</taxon>
        <taxon>Thermomonosporaceae</taxon>
        <taxon>Actinomadura</taxon>
    </lineage>
</organism>
<dbReference type="Proteomes" id="UP000468735">
    <property type="component" value="Unassembled WGS sequence"/>
</dbReference>
<dbReference type="AlphaFoldDB" id="A0A6H9YGU5"/>
<sequence length="130" mass="14396">MDRALLEWRLEALTDGDTLRQERLTRHLHDTLEQAAGIAVRFAEADAQPDPGSKGALSGDVALWAAVAAGGQQAARIMVTLIREWSAQERNRRVKITYRGASITISGKPDEAQERLIKEFLDRTDGERGD</sequence>
<evidence type="ECO:0000313" key="2">
    <source>
        <dbReference type="Proteomes" id="UP000468735"/>
    </source>
</evidence>
<comment type="caution">
    <text evidence="1">The sequence shown here is derived from an EMBL/GenBank/DDBJ whole genome shotgun (WGS) entry which is preliminary data.</text>
</comment>
<proteinExistence type="predicted"/>
<dbReference type="OrthoDB" id="3701137at2"/>
<gene>
    <name evidence="1" type="ORF">F8566_47510</name>
</gene>
<protein>
    <submittedName>
        <fullName evidence="1">Uncharacterized protein</fullName>
    </submittedName>
</protein>
<reference evidence="1 2" key="1">
    <citation type="submission" date="2019-09" db="EMBL/GenBank/DDBJ databases">
        <title>Actinomadura physcomitrii sp. nov., a novel actinomycete isolated from moss [Physcomitrium sphaericum (Ludw) Fuernr].</title>
        <authorList>
            <person name="Zhuang X."/>
            <person name="Liu C."/>
        </authorList>
    </citation>
    <scope>NUCLEOTIDE SEQUENCE [LARGE SCALE GENOMIC DNA]</scope>
    <source>
        <strain evidence="1 2">HMC1</strain>
    </source>
</reference>